<evidence type="ECO:0000313" key="1">
    <source>
        <dbReference type="EMBL" id="PLN78864.1"/>
    </source>
</evidence>
<name>A0A2J5HNX4_9EURO</name>
<evidence type="ECO:0000313" key="2">
    <source>
        <dbReference type="Proteomes" id="UP000235023"/>
    </source>
</evidence>
<dbReference type="Proteomes" id="UP000235023">
    <property type="component" value="Unassembled WGS sequence"/>
</dbReference>
<accession>A0A2J5HNX4</accession>
<sequence length="155" mass="17376">MPNPASLIKTARERLPLNALYLVLWIRSDPPRPNDFHWGYYFHKSSTGGTKYHIRNLGEIERVPQAKHSQLDQVMRSHDGDVNSIPSVTCRVWLFTILQKLIQNGIVICSSCDALQQECMDFGNQHSAAAATLSRTCAISGYGSAQAKHFSLYKA</sequence>
<dbReference type="OrthoDB" id="3016366at2759"/>
<proteinExistence type="predicted"/>
<organism evidence="1 2">
    <name type="scientific">Aspergillus taichungensis</name>
    <dbReference type="NCBI Taxonomy" id="482145"/>
    <lineage>
        <taxon>Eukaryota</taxon>
        <taxon>Fungi</taxon>
        <taxon>Dikarya</taxon>
        <taxon>Ascomycota</taxon>
        <taxon>Pezizomycotina</taxon>
        <taxon>Eurotiomycetes</taxon>
        <taxon>Eurotiomycetidae</taxon>
        <taxon>Eurotiales</taxon>
        <taxon>Aspergillaceae</taxon>
        <taxon>Aspergillus</taxon>
        <taxon>Aspergillus subgen. Circumdati</taxon>
    </lineage>
</organism>
<dbReference type="EMBL" id="KZ559569">
    <property type="protein sequence ID" value="PLN78864.1"/>
    <property type="molecule type" value="Genomic_DNA"/>
</dbReference>
<gene>
    <name evidence="1" type="ORF">BDW42DRAFT_187091</name>
</gene>
<keyword evidence="2" id="KW-1185">Reference proteome</keyword>
<dbReference type="AlphaFoldDB" id="A0A2J5HNX4"/>
<reference evidence="2" key="1">
    <citation type="submission" date="2017-12" db="EMBL/GenBank/DDBJ databases">
        <authorList>
            <consortium name="DOE Joint Genome Institute"/>
            <person name="Mondo S.J."/>
            <person name="Kjaerbolling I."/>
            <person name="Vesth T.C."/>
            <person name="Frisvad J.C."/>
            <person name="Nybo J.L."/>
            <person name="Theobald S."/>
            <person name="Kuo A."/>
            <person name="Bowyer P."/>
            <person name="Matsuda Y."/>
            <person name="Lyhne E.K."/>
            <person name="Kogle M.E."/>
            <person name="Clum A."/>
            <person name="Lipzen A."/>
            <person name="Salamov A."/>
            <person name="Ngan C.Y."/>
            <person name="Daum C."/>
            <person name="Chiniquy J."/>
            <person name="Barry K."/>
            <person name="LaButti K."/>
            <person name="Haridas S."/>
            <person name="Simmons B.A."/>
            <person name="Magnuson J.K."/>
            <person name="Mortensen U.H."/>
            <person name="Larsen T.O."/>
            <person name="Grigoriev I.V."/>
            <person name="Baker S.E."/>
            <person name="Andersen M.R."/>
            <person name="Nordberg H.P."/>
            <person name="Cantor M.N."/>
            <person name="Hua S.X."/>
        </authorList>
    </citation>
    <scope>NUCLEOTIDE SEQUENCE [LARGE SCALE GENOMIC DNA]</scope>
    <source>
        <strain evidence="2">IBT 19404</strain>
    </source>
</reference>
<protein>
    <submittedName>
        <fullName evidence="1">Uncharacterized protein</fullName>
    </submittedName>
</protein>